<dbReference type="InterPro" id="IPR029044">
    <property type="entry name" value="Nucleotide-diphossugar_trans"/>
</dbReference>
<feature type="domain" description="Glycosyltransferase 2-like" evidence="2">
    <location>
        <begin position="5"/>
        <end position="112"/>
    </location>
</feature>
<gene>
    <name evidence="3" type="ORF">H9Q76_13185</name>
</gene>
<dbReference type="InterPro" id="IPR001173">
    <property type="entry name" value="Glyco_trans_2-like"/>
</dbReference>
<evidence type="ECO:0000313" key="4">
    <source>
        <dbReference type="Proteomes" id="UP000515819"/>
    </source>
</evidence>
<dbReference type="RefSeq" id="WP_118545336.1">
    <property type="nucleotide sequence ID" value="NZ_CP060632.1"/>
</dbReference>
<dbReference type="EMBL" id="CP060632">
    <property type="protein sequence ID" value="QNL99641.1"/>
    <property type="molecule type" value="Genomic_DNA"/>
</dbReference>
<accession>A0A7G9FM60</accession>
<evidence type="ECO:0000256" key="1">
    <source>
        <dbReference type="SAM" id="Coils"/>
    </source>
</evidence>
<dbReference type="PANTHER" id="PTHR43630:SF2">
    <property type="entry name" value="GLYCOSYLTRANSFERASE"/>
    <property type="match status" value="1"/>
</dbReference>
<proteinExistence type="predicted"/>
<evidence type="ECO:0000313" key="3">
    <source>
        <dbReference type="EMBL" id="QNL99641.1"/>
    </source>
</evidence>
<dbReference type="GO" id="GO:0016740">
    <property type="term" value="F:transferase activity"/>
    <property type="evidence" value="ECO:0007669"/>
    <property type="project" value="UniProtKB-KW"/>
</dbReference>
<dbReference type="SUPFAM" id="SSF81901">
    <property type="entry name" value="HCP-like"/>
    <property type="match status" value="1"/>
</dbReference>
<dbReference type="Pfam" id="PF00535">
    <property type="entry name" value="Glycos_transf_2"/>
    <property type="match status" value="1"/>
</dbReference>
<dbReference type="Proteomes" id="UP000515819">
    <property type="component" value="Chromosome"/>
</dbReference>
<dbReference type="CDD" id="cd02511">
    <property type="entry name" value="Beta4Glucosyltransferase"/>
    <property type="match status" value="1"/>
</dbReference>
<name>A0A7G9FM60_9FIRM</name>
<keyword evidence="4" id="KW-1185">Reference proteome</keyword>
<keyword evidence="3" id="KW-0808">Transferase</keyword>
<dbReference type="PANTHER" id="PTHR43630">
    <property type="entry name" value="POLY-BETA-1,6-N-ACETYL-D-GLUCOSAMINE SYNTHASE"/>
    <property type="match status" value="1"/>
</dbReference>
<sequence length="359" mass="41268">MATISLCMIVKNEEQVLARCLDSVADLMDEIIIVDTGSTDRTKEVAARYTDQIYDFTWIGDFSAARNFSFSKATMEYIYAPDADEVLDAENRARFLDLKNCLLPEIEIVQMWYVTEAFNTVMNVKRELRPKLFKRLRTFTWIDPVHETVRLDPVVFDSEIEILHKPLSVHGSRDFEICERIYARDGALSPKLRKMYAKELLKCGELPDFERAEDFFTMEWEKDPMAEAGREAACVLAHLARLQGNGAELMKYALRDMLDTPCAEICYELGCYYKDSMDYDEAIVWYQNAVSETECILDVEAGGKKSLEGLVACYEALLAQAEKAELQTSSEQQKQSIEIYEQQLAVYREALADWQLPEE</sequence>
<dbReference type="AlphaFoldDB" id="A0A7G9FM60"/>
<protein>
    <submittedName>
        <fullName evidence="3">Glycosyltransferase family 2 protein</fullName>
    </submittedName>
</protein>
<dbReference type="Gene3D" id="3.90.550.10">
    <property type="entry name" value="Spore Coat Polysaccharide Biosynthesis Protein SpsA, Chain A"/>
    <property type="match status" value="1"/>
</dbReference>
<keyword evidence="1" id="KW-0175">Coiled coil</keyword>
<dbReference type="KEGG" id="wcp:H9Q76_13185"/>
<reference evidence="3 4" key="1">
    <citation type="submission" date="2020-08" db="EMBL/GenBank/DDBJ databases">
        <authorList>
            <person name="Liu C."/>
            <person name="Sun Q."/>
        </authorList>
    </citation>
    <scope>NUCLEOTIDE SEQUENCE [LARGE SCALE GENOMIC DNA]</scope>
    <source>
        <strain evidence="3 4">NSJ-4</strain>
    </source>
</reference>
<feature type="coiled-coil region" evidence="1">
    <location>
        <begin position="304"/>
        <end position="350"/>
    </location>
</feature>
<dbReference type="SUPFAM" id="SSF53448">
    <property type="entry name" value="Nucleotide-diphospho-sugar transferases"/>
    <property type="match status" value="1"/>
</dbReference>
<organism evidence="3 4">
    <name type="scientific">Wujia chipingensis</name>
    <dbReference type="NCBI Taxonomy" id="2763670"/>
    <lineage>
        <taxon>Bacteria</taxon>
        <taxon>Bacillati</taxon>
        <taxon>Bacillota</taxon>
        <taxon>Clostridia</taxon>
        <taxon>Lachnospirales</taxon>
        <taxon>Lachnospiraceae</taxon>
        <taxon>Wujia</taxon>
    </lineage>
</organism>
<evidence type="ECO:0000259" key="2">
    <source>
        <dbReference type="Pfam" id="PF00535"/>
    </source>
</evidence>